<proteinExistence type="inferred from homology"/>
<evidence type="ECO:0000259" key="8">
    <source>
        <dbReference type="PROSITE" id="PS51837"/>
    </source>
</evidence>
<reference evidence="9 10" key="1">
    <citation type="journal article" date="2024" name="IMA Fungus">
        <title>Apiospora arundinis, a panoply of carbohydrate-active enzymes and secondary metabolites.</title>
        <authorList>
            <person name="Sorensen T."/>
            <person name="Petersen C."/>
            <person name="Muurmann A.T."/>
            <person name="Christiansen J.V."/>
            <person name="Brundto M.L."/>
            <person name="Overgaard C.K."/>
            <person name="Boysen A.T."/>
            <person name="Wollenberg R.D."/>
            <person name="Larsen T.O."/>
            <person name="Sorensen J.L."/>
            <person name="Nielsen K.L."/>
            <person name="Sondergaard T.E."/>
        </authorList>
    </citation>
    <scope>NUCLEOTIDE SEQUENCE [LARGE SCALE GENOMIC DNA]</scope>
    <source>
        <strain evidence="9 10">AAU 773</strain>
    </source>
</reference>
<comment type="caution">
    <text evidence="9">The sequence shown here is derived from an EMBL/GenBank/DDBJ whole genome shotgun (WGS) entry which is preliminary data.</text>
</comment>
<feature type="transmembrane region" description="Helical" evidence="7">
    <location>
        <begin position="107"/>
        <end position="126"/>
    </location>
</feature>
<gene>
    <name evidence="9" type="ORF">PGQ11_011155</name>
</gene>
<evidence type="ECO:0000256" key="7">
    <source>
        <dbReference type="SAM" id="Phobius"/>
    </source>
</evidence>
<keyword evidence="4" id="KW-0862">Zinc</keyword>
<dbReference type="Proteomes" id="UP001390339">
    <property type="component" value="Unassembled WGS sequence"/>
</dbReference>
<keyword evidence="3" id="KW-0479">Metal-binding</keyword>
<evidence type="ECO:0000256" key="5">
    <source>
        <dbReference type="ARBA" id="ARBA00023136"/>
    </source>
</evidence>
<comment type="subcellular location">
    <subcellularLocation>
        <location evidence="1">Membrane</location>
        <topology evidence="1">Peripheral membrane protein</topology>
    </subcellularLocation>
</comment>
<name>A0ABR2HZE7_9PEZI</name>
<dbReference type="InterPro" id="IPR006629">
    <property type="entry name" value="LITAF"/>
</dbReference>
<evidence type="ECO:0000313" key="9">
    <source>
        <dbReference type="EMBL" id="KAK8855243.1"/>
    </source>
</evidence>
<keyword evidence="5 7" id="KW-0472">Membrane</keyword>
<dbReference type="InterPro" id="IPR037519">
    <property type="entry name" value="LITAF_fam"/>
</dbReference>
<keyword evidence="7" id="KW-0812">Transmembrane</keyword>
<dbReference type="PANTHER" id="PTHR23292:SF6">
    <property type="entry name" value="FI16602P1-RELATED"/>
    <property type="match status" value="1"/>
</dbReference>
<dbReference type="EMBL" id="JAPCWZ010000007">
    <property type="protein sequence ID" value="KAK8855243.1"/>
    <property type="molecule type" value="Genomic_DNA"/>
</dbReference>
<keyword evidence="7" id="KW-1133">Transmembrane helix</keyword>
<dbReference type="SMART" id="SM00714">
    <property type="entry name" value="LITAF"/>
    <property type="match status" value="1"/>
</dbReference>
<evidence type="ECO:0000313" key="10">
    <source>
        <dbReference type="Proteomes" id="UP001390339"/>
    </source>
</evidence>
<sequence>MSKREAQSFYARSQVDAPAPSPVEAPAASRHAGADSQEAPSHHGCHTVCCCHHAHHPAPHHSYREPTTANVVPVPLLQRWSALAQCPGCHEIAPTVVQYKSGKGTHWMATFFFFTTGIFAWVPYSMKHFKNAQHSCVHCKRVLATYRFGSGPRAHVV</sequence>
<protein>
    <submittedName>
        <fullName evidence="9">Litaf-like zinc finger domain-containing protein</fullName>
    </submittedName>
</protein>
<dbReference type="PROSITE" id="PS51837">
    <property type="entry name" value="LITAF"/>
    <property type="match status" value="1"/>
</dbReference>
<evidence type="ECO:0000256" key="6">
    <source>
        <dbReference type="SAM" id="MobiDB-lite"/>
    </source>
</evidence>
<keyword evidence="10" id="KW-1185">Reference proteome</keyword>
<dbReference type="PANTHER" id="PTHR23292">
    <property type="entry name" value="LIPOPOLYSACCHARIDE-INDUCED TUMOR NECROSIS FACTOR-ALPHA FACTOR"/>
    <property type="match status" value="1"/>
</dbReference>
<evidence type="ECO:0000256" key="4">
    <source>
        <dbReference type="ARBA" id="ARBA00022833"/>
    </source>
</evidence>
<comment type="similarity">
    <text evidence="2">Belongs to the CDIP1/LITAF family.</text>
</comment>
<accession>A0ABR2HZE7</accession>
<organism evidence="9 10">
    <name type="scientific">Apiospora arundinis</name>
    <dbReference type="NCBI Taxonomy" id="335852"/>
    <lineage>
        <taxon>Eukaryota</taxon>
        <taxon>Fungi</taxon>
        <taxon>Dikarya</taxon>
        <taxon>Ascomycota</taxon>
        <taxon>Pezizomycotina</taxon>
        <taxon>Sordariomycetes</taxon>
        <taxon>Xylariomycetidae</taxon>
        <taxon>Amphisphaeriales</taxon>
        <taxon>Apiosporaceae</taxon>
        <taxon>Apiospora</taxon>
    </lineage>
</organism>
<evidence type="ECO:0000256" key="1">
    <source>
        <dbReference type="ARBA" id="ARBA00004170"/>
    </source>
</evidence>
<feature type="region of interest" description="Disordered" evidence="6">
    <location>
        <begin position="1"/>
        <end position="39"/>
    </location>
</feature>
<feature type="domain" description="LITAF" evidence="8">
    <location>
        <begin position="66"/>
        <end position="148"/>
    </location>
</feature>
<evidence type="ECO:0000256" key="3">
    <source>
        <dbReference type="ARBA" id="ARBA00022723"/>
    </source>
</evidence>
<dbReference type="Pfam" id="PF10601">
    <property type="entry name" value="zf-LITAF-like"/>
    <property type="match status" value="1"/>
</dbReference>
<evidence type="ECO:0000256" key="2">
    <source>
        <dbReference type="ARBA" id="ARBA00005975"/>
    </source>
</evidence>